<sequence length="536" mass="60295">MDLTKIKSQNGLGTCWAMSTVESTELRHQSIKGEEIMLSTQYLIDTLLSKEEPKAIYDGFSVSAAFRHIQKHGIPYAENYRDKTVGKLLEIEDFEAVHRPEDISKILKHRPLVIGATVDERTKGDQFKINVKAYMVKLLASGTTVTFVVTDGWTLTAASVGDSRCILDTQGGVVSLLTVDYRLAENVEERELVRYAAGQGDYAFQDQLVIQMWESSLFQYHMLSKSRFLLPGLVWDDTIVFVIIRVPFSSAQQEALRSRRLKDVTTCLVFDIIPYDHPAPAPITPRKKHNMLSSLLFGKKALNSTNKASNKLSAVGVVEELLEEGSAMLAERLGKEFPLNTSSGLFKCAVCQVDQLAGDGLSFISPVELDDVVYDVGSFCYRRCYVSDFLFTYRYGMNTSCCRAKILVEYFGEDFGYGKCLSYAPSTLKSEKEELESSLSKEKLQSIQLKEELAEAETRNTELYKELQSVRGQLAAEQRYELTNVIVIVVPLILTNVDVAELRQKLQTMETLQKELELLQRQKAASEQPALNAKQR</sequence>
<dbReference type="InterPro" id="IPR036457">
    <property type="entry name" value="PPM-type-like_dom_sf"/>
</dbReference>
<dbReference type="InterPro" id="IPR000169">
    <property type="entry name" value="Pept_cys_AS"/>
</dbReference>
<dbReference type="Pfam" id="PF24922">
    <property type="entry name" value="ACBP4_C"/>
    <property type="match status" value="2"/>
</dbReference>
<dbReference type="SUPFAM" id="SSF54001">
    <property type="entry name" value="Cysteine proteinases"/>
    <property type="match status" value="1"/>
</dbReference>
<dbReference type="OrthoDB" id="10264738at2759"/>
<protein>
    <recommendedName>
        <fullName evidence="7">PPM-type phosphatase domain-containing protein</fullName>
    </recommendedName>
</protein>
<dbReference type="AlphaFoldDB" id="A0A5C7IM04"/>
<evidence type="ECO:0000256" key="1">
    <source>
        <dbReference type="SAM" id="Coils"/>
    </source>
</evidence>
<feature type="domain" description="PPM-type phosphatase" evidence="3">
    <location>
        <begin position="132"/>
        <end position="191"/>
    </location>
</feature>
<evidence type="ECO:0000259" key="4">
    <source>
        <dbReference type="Pfam" id="PF24922"/>
    </source>
</evidence>
<gene>
    <name evidence="5" type="ORF">EZV62_005044</name>
</gene>
<dbReference type="InterPro" id="IPR000668">
    <property type="entry name" value="Peptidase_C1A_C"/>
</dbReference>
<dbReference type="EMBL" id="VAHF01000002">
    <property type="protein sequence ID" value="TXG70109.1"/>
    <property type="molecule type" value="Genomic_DNA"/>
</dbReference>
<dbReference type="GO" id="GO:0008234">
    <property type="term" value="F:cysteine-type peptidase activity"/>
    <property type="evidence" value="ECO:0007669"/>
    <property type="project" value="InterPro"/>
</dbReference>
<dbReference type="InterPro" id="IPR038765">
    <property type="entry name" value="Papain-like_cys_pep_sf"/>
</dbReference>
<dbReference type="Proteomes" id="UP000323000">
    <property type="component" value="Chromosome 2"/>
</dbReference>
<feature type="domain" description="Acyl-CoA-binding" evidence="4">
    <location>
        <begin position="496"/>
        <end position="536"/>
    </location>
</feature>
<feature type="domain" description="Acyl-CoA-binding" evidence="4">
    <location>
        <begin position="426"/>
        <end position="478"/>
    </location>
</feature>
<feature type="coiled-coil region" evidence="1">
    <location>
        <begin position="432"/>
        <end position="473"/>
    </location>
</feature>
<dbReference type="GO" id="GO:0006508">
    <property type="term" value="P:proteolysis"/>
    <property type="evidence" value="ECO:0007669"/>
    <property type="project" value="InterPro"/>
</dbReference>
<organism evidence="5 6">
    <name type="scientific">Acer yangbiense</name>
    <dbReference type="NCBI Taxonomy" id="1000413"/>
    <lineage>
        <taxon>Eukaryota</taxon>
        <taxon>Viridiplantae</taxon>
        <taxon>Streptophyta</taxon>
        <taxon>Embryophyta</taxon>
        <taxon>Tracheophyta</taxon>
        <taxon>Spermatophyta</taxon>
        <taxon>Magnoliopsida</taxon>
        <taxon>eudicotyledons</taxon>
        <taxon>Gunneridae</taxon>
        <taxon>Pentapetalae</taxon>
        <taxon>rosids</taxon>
        <taxon>malvids</taxon>
        <taxon>Sapindales</taxon>
        <taxon>Sapindaceae</taxon>
        <taxon>Hippocastanoideae</taxon>
        <taxon>Acereae</taxon>
        <taxon>Acer</taxon>
    </lineage>
</organism>
<evidence type="ECO:0008006" key="7">
    <source>
        <dbReference type="Google" id="ProtNLM"/>
    </source>
</evidence>
<evidence type="ECO:0000313" key="6">
    <source>
        <dbReference type="Proteomes" id="UP000323000"/>
    </source>
</evidence>
<proteinExistence type="predicted"/>
<evidence type="ECO:0000313" key="5">
    <source>
        <dbReference type="EMBL" id="TXG70109.1"/>
    </source>
</evidence>
<keyword evidence="1" id="KW-0175">Coiled coil</keyword>
<dbReference type="InterPro" id="IPR056819">
    <property type="entry name" value="ACBP4-6_C"/>
</dbReference>
<feature type="domain" description="Peptidase C1A papain C-terminal" evidence="2">
    <location>
        <begin position="3"/>
        <end position="81"/>
    </location>
</feature>
<dbReference type="SUPFAM" id="SSF81606">
    <property type="entry name" value="PP2C-like"/>
    <property type="match status" value="1"/>
</dbReference>
<dbReference type="InterPro" id="IPR001932">
    <property type="entry name" value="PPM-type_phosphatase-like_dom"/>
</dbReference>
<evidence type="ECO:0000259" key="3">
    <source>
        <dbReference type="Pfam" id="PF00481"/>
    </source>
</evidence>
<dbReference type="Pfam" id="PF00481">
    <property type="entry name" value="PP2C"/>
    <property type="match status" value="1"/>
</dbReference>
<dbReference type="Gene3D" id="3.90.70.10">
    <property type="entry name" value="Cysteine proteinases"/>
    <property type="match status" value="1"/>
</dbReference>
<accession>A0A5C7IM04</accession>
<keyword evidence="6" id="KW-1185">Reference proteome</keyword>
<name>A0A5C7IM04_9ROSI</name>
<evidence type="ECO:0000259" key="2">
    <source>
        <dbReference type="Pfam" id="PF00112"/>
    </source>
</evidence>
<reference evidence="6" key="1">
    <citation type="journal article" date="2019" name="Gigascience">
        <title>De novo genome assembly of the endangered Acer yangbiense, a plant species with extremely small populations endemic to Yunnan Province, China.</title>
        <authorList>
            <person name="Yang J."/>
            <person name="Wariss H.M."/>
            <person name="Tao L."/>
            <person name="Zhang R."/>
            <person name="Yun Q."/>
            <person name="Hollingsworth P."/>
            <person name="Dao Z."/>
            <person name="Luo G."/>
            <person name="Guo H."/>
            <person name="Ma Y."/>
            <person name="Sun W."/>
        </authorList>
    </citation>
    <scope>NUCLEOTIDE SEQUENCE [LARGE SCALE GENOMIC DNA]</scope>
    <source>
        <strain evidence="6">cv. Malutang</strain>
    </source>
</reference>
<feature type="coiled-coil region" evidence="1">
    <location>
        <begin position="499"/>
        <end position="529"/>
    </location>
</feature>
<dbReference type="PROSITE" id="PS00139">
    <property type="entry name" value="THIOL_PROTEASE_CYS"/>
    <property type="match status" value="1"/>
</dbReference>
<dbReference type="Pfam" id="PF00112">
    <property type="entry name" value="Peptidase_C1"/>
    <property type="match status" value="1"/>
</dbReference>
<comment type="caution">
    <text evidence="5">The sequence shown here is derived from an EMBL/GenBank/DDBJ whole genome shotgun (WGS) entry which is preliminary data.</text>
</comment>